<sequence>MSHWKRTVVLVFSLIFCLWRLSNIASAAGSTFTVVPKGSNNQIGSPQQGWYLRVQPNTDYQLKFQLGNATNTTNVIEVTPVITQTSPSLQLSLNNPQAAPGPKSQYDFRMLTQSKVITLKPQQIVTDSITVHVPATGVQGIVMGGVLFRSQSDVQNQLNRLKSKKNTQAQSSTISTAAISYGAYLQQDMTRLLVHLKLDAPQLTLNNQQPILSTPLKNTTAYPFLQGKVTLAVTNQQNRALNFQQTVDNINIAANSSTNWNIPWQKGPLLAGKYYLKYTFTNPRMHYVFKKTLILSQTDVDKLNKYLPKSQRNYWIMLTVIVIVVAALLILLTFLVYHYGLHKARSK</sequence>
<feature type="signal peptide" evidence="2">
    <location>
        <begin position="1"/>
        <end position="27"/>
    </location>
</feature>
<evidence type="ECO:0000256" key="1">
    <source>
        <dbReference type="SAM" id="Phobius"/>
    </source>
</evidence>
<dbReference type="RefSeq" id="WP_118909880.1">
    <property type="nucleotide sequence ID" value="NZ_QOCS01000002.1"/>
</dbReference>
<dbReference type="Pfam" id="PF11797">
    <property type="entry name" value="WxLIP_HBD"/>
    <property type="match status" value="1"/>
</dbReference>
<keyword evidence="1" id="KW-1133">Transmembrane helix</keyword>
<feature type="domain" description="WxL Interacting Protein peptidoglycan binding" evidence="3">
    <location>
        <begin position="32"/>
        <end position="148"/>
    </location>
</feature>
<evidence type="ECO:0000313" key="6">
    <source>
        <dbReference type="Proteomes" id="UP000284822"/>
    </source>
</evidence>
<evidence type="ECO:0000259" key="4">
    <source>
        <dbReference type="Pfam" id="PF11797"/>
    </source>
</evidence>
<dbReference type="AlphaFoldDB" id="A0A3R6YQP5"/>
<evidence type="ECO:0000259" key="3">
    <source>
        <dbReference type="Pfam" id="PF06030"/>
    </source>
</evidence>
<accession>A0A3R6YQP5</accession>
<dbReference type="InterPro" id="IPR021759">
    <property type="entry name" value="WxLIP_HBD"/>
</dbReference>
<name>A0A3R6YQP5_9LACO</name>
<dbReference type="Proteomes" id="UP000284822">
    <property type="component" value="Unassembled WGS sequence"/>
</dbReference>
<dbReference type="InterPro" id="IPR010317">
    <property type="entry name" value="WxLIP_PGBD"/>
</dbReference>
<keyword evidence="2" id="KW-0732">Signal</keyword>
<evidence type="ECO:0000256" key="2">
    <source>
        <dbReference type="SAM" id="SignalP"/>
    </source>
</evidence>
<comment type="caution">
    <text evidence="5">The sequence shown here is derived from an EMBL/GenBank/DDBJ whole genome shotgun (WGS) entry which is preliminary data.</text>
</comment>
<dbReference type="Pfam" id="PF06030">
    <property type="entry name" value="WxLIP_PGBD"/>
    <property type="match status" value="1"/>
</dbReference>
<gene>
    <name evidence="5" type="ORF">DS832_00290</name>
</gene>
<keyword evidence="1" id="KW-0812">Transmembrane</keyword>
<organism evidence="5 6">
    <name type="scientific">Bombilactobacillus bombi</name>
    <dbReference type="NCBI Taxonomy" id="1303590"/>
    <lineage>
        <taxon>Bacteria</taxon>
        <taxon>Bacillati</taxon>
        <taxon>Bacillota</taxon>
        <taxon>Bacilli</taxon>
        <taxon>Lactobacillales</taxon>
        <taxon>Lactobacillaceae</taxon>
        <taxon>Bombilactobacillus</taxon>
    </lineage>
</organism>
<evidence type="ECO:0000313" key="5">
    <source>
        <dbReference type="EMBL" id="RHW48722.1"/>
    </source>
</evidence>
<feature type="chain" id="PRO_5018632671" evidence="2">
    <location>
        <begin position="28"/>
        <end position="347"/>
    </location>
</feature>
<feature type="domain" description="WxL Interacting Protein host binding" evidence="4">
    <location>
        <begin position="179"/>
        <end position="305"/>
    </location>
</feature>
<keyword evidence="1" id="KW-0472">Membrane</keyword>
<feature type="transmembrane region" description="Helical" evidence="1">
    <location>
        <begin position="314"/>
        <end position="337"/>
    </location>
</feature>
<proteinExistence type="predicted"/>
<reference evidence="5 6" key="1">
    <citation type="submission" date="2018-07" db="EMBL/GenBank/DDBJ databases">
        <title>Genome sequences of six Lactobacillus spp. isolated from bumble bee guts.</title>
        <authorList>
            <person name="Motta E.V.S."/>
            <person name="Moran N.A."/>
        </authorList>
    </citation>
    <scope>NUCLEOTIDE SEQUENCE [LARGE SCALE GENOMIC DNA]</scope>
    <source>
        <strain evidence="5 6">LV-8.1</strain>
    </source>
</reference>
<protein>
    <submittedName>
        <fullName evidence="5">Uncharacterized protein</fullName>
    </submittedName>
</protein>
<dbReference type="EMBL" id="QOCS01000002">
    <property type="protein sequence ID" value="RHW48722.1"/>
    <property type="molecule type" value="Genomic_DNA"/>
</dbReference>